<keyword evidence="1" id="KW-1133">Transmembrane helix</keyword>
<reference evidence="2 3" key="1">
    <citation type="submission" date="2019-07" db="EMBL/GenBank/DDBJ databases">
        <title>Whole genome shotgun sequence of Aneurinibacillus danicus NBRC 102444.</title>
        <authorList>
            <person name="Hosoyama A."/>
            <person name="Uohara A."/>
            <person name="Ohji S."/>
            <person name="Ichikawa N."/>
        </authorList>
    </citation>
    <scope>NUCLEOTIDE SEQUENCE [LARGE SCALE GENOMIC DNA]</scope>
    <source>
        <strain evidence="2 3">NBRC 102444</strain>
    </source>
</reference>
<comment type="caution">
    <text evidence="2">The sequence shown here is derived from an EMBL/GenBank/DDBJ whole genome shotgun (WGS) entry which is preliminary data.</text>
</comment>
<evidence type="ECO:0000313" key="2">
    <source>
        <dbReference type="EMBL" id="GEN35096.1"/>
    </source>
</evidence>
<accession>A0A511V843</accession>
<protein>
    <submittedName>
        <fullName evidence="2">Uncharacterized protein</fullName>
    </submittedName>
</protein>
<dbReference type="RefSeq" id="WP_146810405.1">
    <property type="nucleotide sequence ID" value="NZ_BJXX01000117.1"/>
</dbReference>
<feature type="transmembrane region" description="Helical" evidence="1">
    <location>
        <begin position="125"/>
        <end position="146"/>
    </location>
</feature>
<dbReference type="AlphaFoldDB" id="A0A511V843"/>
<evidence type="ECO:0000256" key="1">
    <source>
        <dbReference type="SAM" id="Phobius"/>
    </source>
</evidence>
<dbReference type="EMBL" id="BJXX01000117">
    <property type="protein sequence ID" value="GEN35096.1"/>
    <property type="molecule type" value="Genomic_DNA"/>
</dbReference>
<organism evidence="2 3">
    <name type="scientific">Aneurinibacillus danicus</name>
    <dbReference type="NCBI Taxonomy" id="267746"/>
    <lineage>
        <taxon>Bacteria</taxon>
        <taxon>Bacillati</taxon>
        <taxon>Bacillota</taxon>
        <taxon>Bacilli</taxon>
        <taxon>Bacillales</taxon>
        <taxon>Paenibacillaceae</taxon>
        <taxon>Aneurinibacillus group</taxon>
        <taxon>Aneurinibacillus</taxon>
    </lineage>
</organism>
<gene>
    <name evidence="2" type="ORF">ADA01nite_25560</name>
</gene>
<proteinExistence type="predicted"/>
<keyword evidence="3" id="KW-1185">Reference proteome</keyword>
<dbReference type="Proteomes" id="UP000321157">
    <property type="component" value="Unassembled WGS sequence"/>
</dbReference>
<name>A0A511V843_9BACL</name>
<keyword evidence="1" id="KW-0472">Membrane</keyword>
<keyword evidence="1" id="KW-0812">Transmembrane</keyword>
<sequence length="175" mass="20136">MHDHFDNIRRIQRLMERIPRLPDGQPLSISGWQIPLIEAARAQQWKVEQIRMALQSLPPGLNEWGRALEQIIRLPIDDDEEVELPQSIQEPLREVALELESYVPAIEKEWPSTLQANRPDSMQSVVVWATLISALFTIIGTTDSLLKNHPELLPAIQEKFTFVLRELFAHFSGTE</sequence>
<evidence type="ECO:0000313" key="3">
    <source>
        <dbReference type="Proteomes" id="UP000321157"/>
    </source>
</evidence>